<dbReference type="SUPFAM" id="SSF46785">
    <property type="entry name" value="Winged helix' DNA-binding domain"/>
    <property type="match status" value="1"/>
</dbReference>
<reference evidence="6 7" key="1">
    <citation type="journal article" date="2019" name="Gut">
        <title>Antibiotics-induced monodominance of a novel gut bacterial order.</title>
        <authorList>
            <person name="Hildebrand F."/>
            <person name="Moitinho-Silva L."/>
            <person name="Blasche S."/>
            <person name="Jahn M.T."/>
            <person name="Gossmann T.I."/>
            <person name="Heuerta-Cepas J."/>
            <person name="Hercog R."/>
            <person name="Luetge M."/>
            <person name="Bahram M."/>
            <person name="Pryszlak A."/>
            <person name="Alves R.J."/>
            <person name="Waszak S.M."/>
            <person name="Zhu A."/>
            <person name="Ye L."/>
            <person name="Costea P.I."/>
            <person name="Aalvink S."/>
            <person name="Belzer C."/>
            <person name="Forslund S.K."/>
            <person name="Sunagawa S."/>
            <person name="Hentschel U."/>
            <person name="Merten C."/>
            <person name="Patil K.R."/>
            <person name="Benes V."/>
            <person name="Bork P."/>
        </authorList>
    </citation>
    <scope>NUCLEOTIDE SEQUENCE [LARGE SCALE GENOMIC DNA]</scope>
    <source>
        <strain evidence="6 7">HDS1380</strain>
    </source>
</reference>
<comment type="caution">
    <text evidence="6">The sequence shown here is derived from an EMBL/GenBank/DDBJ whole genome shotgun (WGS) entry which is preliminary data.</text>
</comment>
<dbReference type="InterPro" id="IPR005119">
    <property type="entry name" value="LysR_subst-bd"/>
</dbReference>
<dbReference type="PRINTS" id="PR00039">
    <property type="entry name" value="HTHLYSR"/>
</dbReference>
<dbReference type="Proteomes" id="UP000291269">
    <property type="component" value="Unassembled WGS sequence"/>
</dbReference>
<comment type="similarity">
    <text evidence="1">Belongs to the LysR transcriptional regulatory family.</text>
</comment>
<dbReference type="Pfam" id="PF03466">
    <property type="entry name" value="LysR_substrate"/>
    <property type="match status" value="1"/>
</dbReference>
<dbReference type="GO" id="GO:0003700">
    <property type="term" value="F:DNA-binding transcription factor activity"/>
    <property type="evidence" value="ECO:0007669"/>
    <property type="project" value="InterPro"/>
</dbReference>
<dbReference type="Gene3D" id="1.10.10.10">
    <property type="entry name" value="Winged helix-like DNA-binding domain superfamily/Winged helix DNA-binding domain"/>
    <property type="match status" value="1"/>
</dbReference>
<dbReference type="Gene3D" id="3.40.190.290">
    <property type="match status" value="1"/>
</dbReference>
<evidence type="ECO:0000313" key="7">
    <source>
        <dbReference type="Proteomes" id="UP000291269"/>
    </source>
</evidence>
<dbReference type="SUPFAM" id="SSF53850">
    <property type="entry name" value="Periplasmic binding protein-like II"/>
    <property type="match status" value="1"/>
</dbReference>
<dbReference type="CDD" id="cd05466">
    <property type="entry name" value="PBP2_LTTR_substrate"/>
    <property type="match status" value="1"/>
</dbReference>
<gene>
    <name evidence="6" type="ORF">ESZ91_01220</name>
</gene>
<dbReference type="OrthoDB" id="9778774at2"/>
<evidence type="ECO:0000256" key="1">
    <source>
        <dbReference type="ARBA" id="ARBA00009437"/>
    </source>
</evidence>
<evidence type="ECO:0000256" key="3">
    <source>
        <dbReference type="ARBA" id="ARBA00023125"/>
    </source>
</evidence>
<dbReference type="PANTHER" id="PTHR30126:SF64">
    <property type="entry name" value="HTH-TYPE TRANSCRIPTIONAL REGULATOR CITR"/>
    <property type="match status" value="1"/>
</dbReference>
<dbReference type="AlphaFoldDB" id="A0A4Q2K8L5"/>
<dbReference type="InterPro" id="IPR000847">
    <property type="entry name" value="LysR_HTH_N"/>
</dbReference>
<evidence type="ECO:0000256" key="2">
    <source>
        <dbReference type="ARBA" id="ARBA00023015"/>
    </source>
</evidence>
<dbReference type="Pfam" id="PF00126">
    <property type="entry name" value="HTH_1"/>
    <property type="match status" value="1"/>
</dbReference>
<keyword evidence="7" id="KW-1185">Reference proteome</keyword>
<dbReference type="InterPro" id="IPR036390">
    <property type="entry name" value="WH_DNA-bd_sf"/>
</dbReference>
<feature type="domain" description="HTH lysR-type" evidence="5">
    <location>
        <begin position="25"/>
        <end position="76"/>
    </location>
</feature>
<organism evidence="6 7">
    <name type="scientific">Candidatus Borkfalkia ceftriaxoniphila</name>
    <dbReference type="NCBI Taxonomy" id="2508949"/>
    <lineage>
        <taxon>Bacteria</taxon>
        <taxon>Bacillati</taxon>
        <taxon>Bacillota</taxon>
        <taxon>Clostridia</taxon>
        <taxon>Christensenellales</taxon>
        <taxon>Christensenellaceae</taxon>
        <taxon>Candidatus Borkfalkia</taxon>
    </lineage>
</organism>
<protein>
    <submittedName>
        <fullName evidence="6">LysR family transcriptional regulator</fullName>
    </submittedName>
</protein>
<dbReference type="PANTHER" id="PTHR30126">
    <property type="entry name" value="HTH-TYPE TRANSCRIPTIONAL REGULATOR"/>
    <property type="match status" value="1"/>
</dbReference>
<name>A0A4Q2K8L5_9FIRM</name>
<keyword evidence="4" id="KW-0804">Transcription</keyword>
<sequence>MIIKHYCHTQILWPRMDMINYEYYKIFYYVGKYKSITKAAQMLYSSQPAVTRIIQKLENELECKLFVRSQAGMDFTQEGKTLFDYVSIAYNQLERGEDEIRRCAVGETGTIYIGASVTSLHVFLFDALDLFHSRYPNVRLKILTGSNNGTLEKLKNGLVHLAFVSTPFNASGAFKISRIKKFHDILIAGKDFDDLRGKTLSVQDLIRYPFVCLRHGMQLRKFIDDRFAERNLIITPDAEADGADLLVPMIQHNLGLGFVPEAMAEDAVGRGEVFRIPLTEELPARYICMLYNPCYPQSTASEELIREIQKIPDEKE</sequence>
<evidence type="ECO:0000256" key="4">
    <source>
        <dbReference type="ARBA" id="ARBA00023163"/>
    </source>
</evidence>
<proteinExistence type="inferred from homology"/>
<evidence type="ECO:0000259" key="5">
    <source>
        <dbReference type="PROSITE" id="PS50931"/>
    </source>
</evidence>
<keyword evidence="3" id="KW-0238">DNA-binding</keyword>
<accession>A0A4Q2K8L5</accession>
<dbReference type="PROSITE" id="PS50931">
    <property type="entry name" value="HTH_LYSR"/>
    <property type="match status" value="1"/>
</dbReference>
<dbReference type="EMBL" id="SDOZ01000002">
    <property type="protein sequence ID" value="RXZ61034.1"/>
    <property type="molecule type" value="Genomic_DNA"/>
</dbReference>
<keyword evidence="2" id="KW-0805">Transcription regulation</keyword>
<dbReference type="GO" id="GO:0000976">
    <property type="term" value="F:transcription cis-regulatory region binding"/>
    <property type="evidence" value="ECO:0007669"/>
    <property type="project" value="TreeGrafter"/>
</dbReference>
<dbReference type="InterPro" id="IPR036388">
    <property type="entry name" value="WH-like_DNA-bd_sf"/>
</dbReference>
<evidence type="ECO:0000313" key="6">
    <source>
        <dbReference type="EMBL" id="RXZ61034.1"/>
    </source>
</evidence>